<dbReference type="KEGG" id="acan:ACA1_088970"/>
<evidence type="ECO:0000313" key="2">
    <source>
        <dbReference type="EMBL" id="ELR16650.1"/>
    </source>
</evidence>
<keyword evidence="1" id="KW-0472">Membrane</keyword>
<sequence length="211" mass="24359">MAESFWDKRDALKDYHDVVGDMHRIMVPLLGLLFVFFSIGLVIFLAIKPRFVNFLRYFLALLLIYQIFASLFIWFSSTWEIGFQFFAFALFGIYAIFTKDRDRLHMLIFTLLALFDFFVVIGKLGFMGYNVKAIDALDNATCTGYYNVDGDEAQCTGFLNFLRFLVFLTTLIQPAQVFFGYLLWRNYETNGELGEPSEYGKIGESSSSVPQ</sequence>
<evidence type="ECO:0000256" key="1">
    <source>
        <dbReference type="SAM" id="Phobius"/>
    </source>
</evidence>
<dbReference type="GeneID" id="14917433"/>
<accession>L8GUI5</accession>
<dbReference type="RefSeq" id="XP_004338663.1">
    <property type="nucleotide sequence ID" value="XM_004338615.1"/>
</dbReference>
<protein>
    <submittedName>
        <fullName evidence="2">Uncharacterized protein</fullName>
    </submittedName>
</protein>
<feature type="transmembrane region" description="Helical" evidence="1">
    <location>
        <begin position="25"/>
        <end position="47"/>
    </location>
</feature>
<keyword evidence="1" id="KW-0812">Transmembrane</keyword>
<proteinExistence type="predicted"/>
<name>L8GUI5_ACACF</name>
<feature type="transmembrane region" description="Helical" evidence="1">
    <location>
        <begin position="161"/>
        <end position="184"/>
    </location>
</feature>
<feature type="transmembrane region" description="Helical" evidence="1">
    <location>
        <begin position="54"/>
        <end position="75"/>
    </location>
</feature>
<keyword evidence="1" id="KW-1133">Transmembrane helix</keyword>
<dbReference type="VEuPathDB" id="AmoebaDB:ACA1_088970"/>
<reference evidence="2 3" key="1">
    <citation type="journal article" date="2013" name="Genome Biol.">
        <title>Genome of Acanthamoeba castellanii highlights extensive lateral gene transfer and early evolution of tyrosine kinase signaling.</title>
        <authorList>
            <person name="Clarke M."/>
            <person name="Lohan A.J."/>
            <person name="Liu B."/>
            <person name="Lagkouvardos I."/>
            <person name="Roy S."/>
            <person name="Zafar N."/>
            <person name="Bertelli C."/>
            <person name="Schilde C."/>
            <person name="Kianianmomeni A."/>
            <person name="Burglin T.R."/>
            <person name="Frech C."/>
            <person name="Turcotte B."/>
            <person name="Kopec K.O."/>
            <person name="Synnott J.M."/>
            <person name="Choo C."/>
            <person name="Paponov I."/>
            <person name="Finkler A."/>
            <person name="Soon Heng Tan C."/>
            <person name="Hutchins A.P."/>
            <person name="Weinmeier T."/>
            <person name="Rattei T."/>
            <person name="Chu J.S."/>
            <person name="Gimenez G."/>
            <person name="Irimia M."/>
            <person name="Rigden D.J."/>
            <person name="Fitzpatrick D.A."/>
            <person name="Lorenzo-Morales J."/>
            <person name="Bateman A."/>
            <person name="Chiu C.H."/>
            <person name="Tang P."/>
            <person name="Hegemann P."/>
            <person name="Fromm H."/>
            <person name="Raoult D."/>
            <person name="Greub G."/>
            <person name="Miranda-Saavedra D."/>
            <person name="Chen N."/>
            <person name="Nash P."/>
            <person name="Ginger M.L."/>
            <person name="Horn M."/>
            <person name="Schaap P."/>
            <person name="Caler L."/>
            <person name="Loftus B."/>
        </authorList>
    </citation>
    <scope>NUCLEOTIDE SEQUENCE [LARGE SCALE GENOMIC DNA]</scope>
    <source>
        <strain evidence="2 3">Neff</strain>
    </source>
</reference>
<dbReference type="EMBL" id="KB007985">
    <property type="protein sequence ID" value="ELR16650.1"/>
    <property type="molecule type" value="Genomic_DNA"/>
</dbReference>
<dbReference type="AlphaFoldDB" id="L8GUI5"/>
<evidence type="ECO:0000313" key="3">
    <source>
        <dbReference type="Proteomes" id="UP000011083"/>
    </source>
</evidence>
<gene>
    <name evidence="2" type="ORF">ACA1_088970</name>
</gene>
<feature type="transmembrane region" description="Helical" evidence="1">
    <location>
        <begin position="81"/>
        <end position="97"/>
    </location>
</feature>
<dbReference type="Proteomes" id="UP000011083">
    <property type="component" value="Unassembled WGS sequence"/>
</dbReference>
<keyword evidence="3" id="KW-1185">Reference proteome</keyword>
<feature type="transmembrane region" description="Helical" evidence="1">
    <location>
        <begin position="104"/>
        <end position="126"/>
    </location>
</feature>
<organism evidence="2 3">
    <name type="scientific">Acanthamoeba castellanii (strain ATCC 30010 / Neff)</name>
    <dbReference type="NCBI Taxonomy" id="1257118"/>
    <lineage>
        <taxon>Eukaryota</taxon>
        <taxon>Amoebozoa</taxon>
        <taxon>Discosea</taxon>
        <taxon>Longamoebia</taxon>
        <taxon>Centramoebida</taxon>
        <taxon>Acanthamoebidae</taxon>
        <taxon>Acanthamoeba</taxon>
    </lineage>
</organism>